<dbReference type="RefSeq" id="XP_003666451.1">
    <property type="nucleotide sequence ID" value="XM_003666403.1"/>
</dbReference>
<keyword evidence="2" id="KW-1185">Reference proteome</keyword>
<dbReference type="EMBL" id="CP003007">
    <property type="protein sequence ID" value="AEO61206.1"/>
    <property type="molecule type" value="Genomic_DNA"/>
</dbReference>
<dbReference type="GeneID" id="11506329"/>
<dbReference type="VEuPathDB" id="FungiDB:MYCTH_90598"/>
<accession>G2QMM6</accession>
<dbReference type="HOGENOM" id="CLU_1235787_0_0_1"/>
<reference evidence="1 2" key="1">
    <citation type="journal article" date="2011" name="Nat. Biotechnol.">
        <title>Comparative genomic analysis of the thermophilic biomass-degrading fungi Myceliophthora thermophila and Thielavia terrestris.</title>
        <authorList>
            <person name="Berka R.M."/>
            <person name="Grigoriev I.V."/>
            <person name="Otillar R."/>
            <person name="Salamov A."/>
            <person name="Grimwood J."/>
            <person name="Reid I."/>
            <person name="Ishmael N."/>
            <person name="John T."/>
            <person name="Darmond C."/>
            <person name="Moisan M.-C."/>
            <person name="Henrissat B."/>
            <person name="Coutinho P.M."/>
            <person name="Lombard V."/>
            <person name="Natvig D.O."/>
            <person name="Lindquist E."/>
            <person name="Schmutz J."/>
            <person name="Lucas S."/>
            <person name="Harris P."/>
            <person name="Powlowski J."/>
            <person name="Bellemare A."/>
            <person name="Taylor D."/>
            <person name="Butler G."/>
            <person name="de Vries R.P."/>
            <person name="Allijn I.E."/>
            <person name="van den Brink J."/>
            <person name="Ushinsky S."/>
            <person name="Storms R."/>
            <person name="Powell A.J."/>
            <person name="Paulsen I.T."/>
            <person name="Elbourne L.D.H."/>
            <person name="Baker S.E."/>
            <person name="Magnuson J."/>
            <person name="LaBoissiere S."/>
            <person name="Clutterbuck A.J."/>
            <person name="Martinez D."/>
            <person name="Wogulis M."/>
            <person name="de Leon A.L."/>
            <person name="Rey M.W."/>
            <person name="Tsang A."/>
        </authorList>
    </citation>
    <scope>NUCLEOTIDE SEQUENCE [LARGE SCALE GENOMIC DNA]</scope>
    <source>
        <strain evidence="2">ATCC 42464 / BCRC 31852 / DSM 1799</strain>
    </source>
</reference>
<evidence type="ECO:0000313" key="2">
    <source>
        <dbReference type="Proteomes" id="UP000007322"/>
    </source>
</evidence>
<evidence type="ECO:0000313" key="1">
    <source>
        <dbReference type="EMBL" id="AEO61206.1"/>
    </source>
</evidence>
<protein>
    <submittedName>
        <fullName evidence="1">Uncharacterized protein</fullName>
    </submittedName>
</protein>
<sequence length="224" mass="24116">MSDEAVMDERFRAGFDAKILSGRATTRGAWNSCWFGGGFTDSLSVKAAKPRNPDGNDSYLIGEYQSRASHQSVAVGVSVGRSKSDVLYLSCSSPQSLPHLPITRPERAESGLGTVSLSVPLSPCRAGNPHLVKVSRTSMQAFGPKRLAAHPAAMSIPSVGMTKWRREIIPRTDRKKNSIEVSGTSSSVIKRTPSAKRCLRLNTGIIQFQNVRSSIVSDDSLPAS</sequence>
<name>G2QMM6_THET4</name>
<proteinExistence type="predicted"/>
<organism evidence="1 2">
    <name type="scientific">Thermothelomyces thermophilus (strain ATCC 42464 / BCRC 31852 / DSM 1799)</name>
    <name type="common">Sporotrichum thermophile</name>
    <dbReference type="NCBI Taxonomy" id="573729"/>
    <lineage>
        <taxon>Eukaryota</taxon>
        <taxon>Fungi</taxon>
        <taxon>Dikarya</taxon>
        <taxon>Ascomycota</taxon>
        <taxon>Pezizomycotina</taxon>
        <taxon>Sordariomycetes</taxon>
        <taxon>Sordariomycetidae</taxon>
        <taxon>Sordariales</taxon>
        <taxon>Chaetomiaceae</taxon>
        <taxon>Thermothelomyces</taxon>
    </lineage>
</organism>
<dbReference type="KEGG" id="mtm:MYCTH_90598"/>
<dbReference type="InParanoid" id="G2QMM6"/>
<dbReference type="AlphaFoldDB" id="G2QMM6"/>
<gene>
    <name evidence="1" type="ORF">MYCTH_90598</name>
</gene>
<dbReference type="Proteomes" id="UP000007322">
    <property type="component" value="Chromosome 6"/>
</dbReference>